<dbReference type="PROSITE" id="PS51450">
    <property type="entry name" value="LRR"/>
    <property type="match status" value="1"/>
</dbReference>
<dbReference type="GO" id="GO:0005886">
    <property type="term" value="C:plasma membrane"/>
    <property type="evidence" value="ECO:0007669"/>
    <property type="project" value="TreeGrafter"/>
</dbReference>
<evidence type="ECO:0000256" key="4">
    <source>
        <dbReference type="SAM" id="Phobius"/>
    </source>
</evidence>
<keyword evidence="4" id="KW-1133">Transmembrane helix</keyword>
<evidence type="ECO:0000256" key="3">
    <source>
        <dbReference type="ARBA" id="ARBA00022737"/>
    </source>
</evidence>
<dbReference type="Gene3D" id="3.80.10.10">
    <property type="entry name" value="Ribonuclease Inhibitor"/>
    <property type="match status" value="2"/>
</dbReference>
<dbReference type="PANTHER" id="PTHR24369">
    <property type="entry name" value="ANTIGEN BSP, PUTATIVE-RELATED"/>
    <property type="match status" value="1"/>
</dbReference>
<keyword evidence="2 5" id="KW-0732">Signal</keyword>
<protein>
    <submittedName>
        <fullName evidence="7">Leucine-rich transmembrane protein</fullName>
    </submittedName>
</protein>
<accession>A0AA85AA79</accession>
<feature type="transmembrane region" description="Helical" evidence="4">
    <location>
        <begin position="473"/>
        <end position="492"/>
    </location>
</feature>
<dbReference type="SMART" id="SM00369">
    <property type="entry name" value="LRR_TYP"/>
    <property type="match status" value="3"/>
</dbReference>
<sequence>MFSIHRQFYIFTIIIMFIMNHFNAQYIQPGLCENQCHCPKGENVVHCDRQDHLYGVPTNLPYGITKLFIQQSDFPIPNSLNQANMTGLEKLEYLRIIYCNLQFIESRTFIKMIELKHLDLSHNSLIRIESYTFYGLQLNHLYLNEQHSLPDNGILLTEDSFHGLSANQINLRGNRIQSINYEIFHKVSSLDRLILSDNLITIIDDEFEKYFNYPNKLLDLTGNPLECNCRLAWMIQRIIDWKNTLPGLNMTCIHLIKKENSIENIKNIYELIKLTPEQLCPTSRIQQIFINILDDTNRALISCTAVTVPKYSQYLLYNTNMIISNKILSHTPPGVAWRYIESGQLREVKYLTSINNHLINQNNDYLYHINSTINNPSATVQLNITLDKKPRKYTCTTWDDKKETEEVIVTLKGPELINLPKINNTLLIDHELINTQTNNRNYYIKQSDDLLRNEILYDQSYYLYQKQFTLLEMSIAVICTFLTTLIFLLISAKCLRLCKHYKLFQFTSSCSTIGINDTKSIYHPVKLINNDTNMIEQINNNNNNNSNNTPMKLNGIHSSNIINENGYNFIRTHTNPYSQMILSTLHGHNIITTTTNTTNTTITTTNNNGSSNNNNDFSAQINQYPNLTNQYLTVTCNSNGLPPLPSPPSIPIHLASSSGSGTDDLQQSLAILTSTPLIQQNKLRNLLNNETNTVGLSPFLTNTQPHIRNWLIAPGSPYSITGSHVYDVPRTLEINQGTLPMSTGLVNRSSLLSESE</sequence>
<reference evidence="7" key="1">
    <citation type="submission" date="2023-11" db="UniProtKB">
        <authorList>
            <consortium name="WormBaseParasite"/>
        </authorList>
    </citation>
    <scope>IDENTIFICATION</scope>
</reference>
<evidence type="ECO:0000256" key="5">
    <source>
        <dbReference type="SAM" id="SignalP"/>
    </source>
</evidence>
<keyword evidence="3" id="KW-0677">Repeat</keyword>
<evidence type="ECO:0000256" key="1">
    <source>
        <dbReference type="ARBA" id="ARBA00022614"/>
    </source>
</evidence>
<dbReference type="SUPFAM" id="SSF52058">
    <property type="entry name" value="L domain-like"/>
    <property type="match status" value="1"/>
</dbReference>
<proteinExistence type="predicted"/>
<evidence type="ECO:0000256" key="2">
    <source>
        <dbReference type="ARBA" id="ARBA00022729"/>
    </source>
</evidence>
<keyword evidence="4" id="KW-0812">Transmembrane</keyword>
<feature type="signal peptide" evidence="5">
    <location>
        <begin position="1"/>
        <end position="24"/>
    </location>
</feature>
<dbReference type="Pfam" id="PF13855">
    <property type="entry name" value="LRR_8"/>
    <property type="match status" value="1"/>
</dbReference>
<feature type="chain" id="PRO_5041732159" evidence="5">
    <location>
        <begin position="25"/>
        <end position="756"/>
    </location>
</feature>
<dbReference type="PANTHER" id="PTHR24369:SF210">
    <property type="entry name" value="CHAOPTIN-RELATED"/>
    <property type="match status" value="1"/>
</dbReference>
<evidence type="ECO:0000313" key="7">
    <source>
        <dbReference type="WBParaSite" id="SMRG1_69940.2"/>
    </source>
</evidence>
<organism evidence="6 7">
    <name type="scientific">Schistosoma margrebowiei</name>
    <dbReference type="NCBI Taxonomy" id="48269"/>
    <lineage>
        <taxon>Eukaryota</taxon>
        <taxon>Metazoa</taxon>
        <taxon>Spiralia</taxon>
        <taxon>Lophotrochozoa</taxon>
        <taxon>Platyhelminthes</taxon>
        <taxon>Trematoda</taxon>
        <taxon>Digenea</taxon>
        <taxon>Strigeidida</taxon>
        <taxon>Schistosomatoidea</taxon>
        <taxon>Schistosomatidae</taxon>
        <taxon>Schistosoma</taxon>
    </lineage>
</organism>
<evidence type="ECO:0000313" key="6">
    <source>
        <dbReference type="Proteomes" id="UP000050790"/>
    </source>
</evidence>
<keyword evidence="1" id="KW-0433">Leucine-rich repeat</keyword>
<name>A0AA85AA79_9TREM</name>
<dbReference type="Proteomes" id="UP000050790">
    <property type="component" value="Unassembled WGS sequence"/>
</dbReference>
<dbReference type="WBParaSite" id="SMRG1_69940.2">
    <property type="protein sequence ID" value="SMRG1_69940.2"/>
    <property type="gene ID" value="SMRG1_69940"/>
</dbReference>
<dbReference type="InterPro" id="IPR001611">
    <property type="entry name" value="Leu-rich_rpt"/>
</dbReference>
<dbReference type="AlphaFoldDB" id="A0AA85AA79"/>
<dbReference type="InterPro" id="IPR032675">
    <property type="entry name" value="LRR_dom_sf"/>
</dbReference>
<dbReference type="InterPro" id="IPR003591">
    <property type="entry name" value="Leu-rich_rpt_typical-subtyp"/>
</dbReference>
<dbReference type="InterPro" id="IPR050541">
    <property type="entry name" value="LRR_TM_domain-containing"/>
</dbReference>
<keyword evidence="4" id="KW-0472">Membrane</keyword>